<evidence type="ECO:0000256" key="9">
    <source>
        <dbReference type="ARBA" id="ARBA00023288"/>
    </source>
</evidence>
<evidence type="ECO:0000313" key="16">
    <source>
        <dbReference type="EMBL" id="KAK7049516.1"/>
    </source>
</evidence>
<evidence type="ECO:0000256" key="6">
    <source>
        <dbReference type="ARBA" id="ARBA00023136"/>
    </source>
</evidence>
<dbReference type="EC" id="3.5.1.41" evidence="12"/>
<dbReference type="PANTHER" id="PTHR10587:SF135">
    <property type="entry name" value="CHITIN DEACETYLASE 3"/>
    <property type="match status" value="1"/>
</dbReference>
<evidence type="ECO:0000256" key="2">
    <source>
        <dbReference type="ARBA" id="ARBA00004609"/>
    </source>
</evidence>
<keyword evidence="4" id="KW-0325">Glycoprotein</keyword>
<dbReference type="InterPro" id="IPR011330">
    <property type="entry name" value="Glyco_hydro/deAcase_b/a-brl"/>
</dbReference>
<evidence type="ECO:0000256" key="11">
    <source>
        <dbReference type="ARBA" id="ARBA00023326"/>
    </source>
</evidence>
<feature type="domain" description="NodB homology" evidence="15">
    <location>
        <begin position="155"/>
        <end position="341"/>
    </location>
</feature>
<dbReference type="PROSITE" id="PS51677">
    <property type="entry name" value="NODB"/>
    <property type="match status" value="1"/>
</dbReference>
<sequence>MVSSTLFSLAGIVAAISTYTTALVIHDPSSSHDHTVSRRFVSGSWFQPRDHPVNALFKRAPTGTDGASYPAVGSPEWSSKYPSGGNTPDPKTLPQEWIATLNAAVADGKIPNIPQSFLQNGSPAYPNQLNAGGPEVCSSTYQCRSADDIYDGPDGTFGISFDDGPLPPTTTLVNFLKENNEIATHFMIGTNILYNPGQFQAIFDYGGDCAVHTWTHPYMTTLSNEQVVGELGWTMQIIHDSTGGRVPKLWRPPYGDSDVRVRAIAKHVFGMDTAIWNQDTDDWSLTTGGQNMDAINHDMDQWLSGSKTPGLIILEHELSDQSVQAFMTNYPKVKSNGWQTNSLARLLEGGNAYQNVHGDQVTPAQVYVSNSTTSSSMSSSSSSSTSATSSSSATPSSGSSTSAGASHANSASASWSNLFIASSTFVAAAISAFILL</sequence>
<organism evidence="16 17">
    <name type="scientific">Paramarasmius palmivorus</name>
    <dbReference type="NCBI Taxonomy" id="297713"/>
    <lineage>
        <taxon>Eukaryota</taxon>
        <taxon>Fungi</taxon>
        <taxon>Dikarya</taxon>
        <taxon>Basidiomycota</taxon>
        <taxon>Agaricomycotina</taxon>
        <taxon>Agaricomycetes</taxon>
        <taxon>Agaricomycetidae</taxon>
        <taxon>Agaricales</taxon>
        <taxon>Marasmiineae</taxon>
        <taxon>Marasmiaceae</taxon>
        <taxon>Paramarasmius</taxon>
    </lineage>
</organism>
<feature type="region of interest" description="Disordered" evidence="14">
    <location>
        <begin position="372"/>
        <end position="405"/>
    </location>
</feature>
<dbReference type="GO" id="GO:0006032">
    <property type="term" value="P:chitin catabolic process"/>
    <property type="evidence" value="ECO:0007669"/>
    <property type="project" value="UniProtKB-KW"/>
</dbReference>
<dbReference type="GO" id="GO:0000272">
    <property type="term" value="P:polysaccharide catabolic process"/>
    <property type="evidence" value="ECO:0007669"/>
    <property type="project" value="UniProtKB-KW"/>
</dbReference>
<gene>
    <name evidence="16" type="ORF">VNI00_005547</name>
</gene>
<dbReference type="AlphaFoldDB" id="A0AAW0DAL2"/>
<keyword evidence="4" id="KW-0336">GPI-anchor</keyword>
<keyword evidence="3" id="KW-1003">Cell membrane</keyword>
<dbReference type="Proteomes" id="UP001383192">
    <property type="component" value="Unassembled WGS sequence"/>
</dbReference>
<keyword evidence="5" id="KW-0146">Chitin degradation</keyword>
<evidence type="ECO:0000256" key="3">
    <source>
        <dbReference type="ARBA" id="ARBA00022475"/>
    </source>
</evidence>
<evidence type="ECO:0000256" key="1">
    <source>
        <dbReference type="ARBA" id="ARBA00001941"/>
    </source>
</evidence>
<dbReference type="EMBL" id="JAYKXP010000016">
    <property type="protein sequence ID" value="KAK7049516.1"/>
    <property type="molecule type" value="Genomic_DNA"/>
</dbReference>
<keyword evidence="7" id="KW-0119">Carbohydrate metabolism</keyword>
<reference evidence="16 17" key="1">
    <citation type="submission" date="2024-01" db="EMBL/GenBank/DDBJ databases">
        <title>A draft genome for a cacao thread blight-causing isolate of Paramarasmius palmivorus.</title>
        <authorList>
            <person name="Baruah I.K."/>
            <person name="Bukari Y."/>
            <person name="Amoako-Attah I."/>
            <person name="Meinhardt L.W."/>
            <person name="Bailey B.A."/>
            <person name="Cohen S.P."/>
        </authorList>
    </citation>
    <scope>NUCLEOTIDE SEQUENCE [LARGE SCALE GENOMIC DNA]</scope>
    <source>
        <strain evidence="16 17">GH-12</strain>
    </source>
</reference>
<comment type="catalytic activity">
    <reaction evidence="13">
        <text>[(1-&gt;4)-N-acetyl-beta-D-glucosaminyl](n) + n H2O = chitosan + n acetate</text>
        <dbReference type="Rhea" id="RHEA:10464"/>
        <dbReference type="Rhea" id="RHEA-COMP:9593"/>
        <dbReference type="Rhea" id="RHEA-COMP:9597"/>
        <dbReference type="ChEBI" id="CHEBI:15377"/>
        <dbReference type="ChEBI" id="CHEBI:17029"/>
        <dbReference type="ChEBI" id="CHEBI:30089"/>
        <dbReference type="ChEBI" id="CHEBI:57704"/>
        <dbReference type="EC" id="3.5.1.41"/>
    </reaction>
    <physiologicalReaction direction="left-to-right" evidence="13">
        <dbReference type="Rhea" id="RHEA:10465"/>
    </physiologicalReaction>
</comment>
<comment type="caution">
    <text evidence="16">The sequence shown here is derived from an EMBL/GenBank/DDBJ whole genome shotgun (WGS) entry which is preliminary data.</text>
</comment>
<dbReference type="InterPro" id="IPR050248">
    <property type="entry name" value="Polysacc_deacetylase_ArnD"/>
</dbReference>
<dbReference type="GO" id="GO:0098552">
    <property type="term" value="C:side of membrane"/>
    <property type="evidence" value="ECO:0007669"/>
    <property type="project" value="UniProtKB-KW"/>
</dbReference>
<dbReference type="GO" id="GO:0071555">
    <property type="term" value="P:cell wall organization"/>
    <property type="evidence" value="ECO:0007669"/>
    <property type="project" value="UniProtKB-KW"/>
</dbReference>
<protein>
    <recommendedName>
        <fullName evidence="12">chitin deacetylase</fullName>
        <ecNumber evidence="12">3.5.1.41</ecNumber>
    </recommendedName>
</protein>
<keyword evidence="11" id="KW-0624">Polysaccharide degradation</keyword>
<evidence type="ECO:0000256" key="13">
    <source>
        <dbReference type="ARBA" id="ARBA00048494"/>
    </source>
</evidence>
<feature type="region of interest" description="Disordered" evidence="14">
    <location>
        <begin position="57"/>
        <end position="90"/>
    </location>
</feature>
<dbReference type="Pfam" id="PF01522">
    <property type="entry name" value="Polysacc_deac_1"/>
    <property type="match status" value="1"/>
</dbReference>
<keyword evidence="6" id="KW-0472">Membrane</keyword>
<comment type="cofactor">
    <cofactor evidence="1">
        <name>Co(2+)</name>
        <dbReference type="ChEBI" id="CHEBI:48828"/>
    </cofactor>
</comment>
<evidence type="ECO:0000256" key="8">
    <source>
        <dbReference type="ARBA" id="ARBA00023285"/>
    </source>
</evidence>
<evidence type="ECO:0000256" key="5">
    <source>
        <dbReference type="ARBA" id="ARBA00023024"/>
    </source>
</evidence>
<comment type="subcellular location">
    <subcellularLocation>
        <location evidence="2">Cell membrane</location>
        <topology evidence="2">Lipid-anchor</topology>
        <topology evidence="2">GPI-anchor</topology>
    </subcellularLocation>
</comment>
<dbReference type="InterPro" id="IPR002509">
    <property type="entry name" value="NODB_dom"/>
</dbReference>
<proteinExistence type="predicted"/>
<evidence type="ECO:0000256" key="10">
    <source>
        <dbReference type="ARBA" id="ARBA00023316"/>
    </source>
</evidence>
<evidence type="ECO:0000256" key="4">
    <source>
        <dbReference type="ARBA" id="ARBA00022622"/>
    </source>
</evidence>
<keyword evidence="9" id="KW-0449">Lipoprotein</keyword>
<dbReference type="GO" id="GO:0009272">
    <property type="term" value="P:fungal-type cell wall biogenesis"/>
    <property type="evidence" value="ECO:0007669"/>
    <property type="project" value="UniProtKB-ARBA"/>
</dbReference>
<evidence type="ECO:0000259" key="15">
    <source>
        <dbReference type="PROSITE" id="PS51677"/>
    </source>
</evidence>
<dbReference type="Gene3D" id="3.20.20.370">
    <property type="entry name" value="Glycoside hydrolase/deacetylase"/>
    <property type="match status" value="1"/>
</dbReference>
<keyword evidence="8" id="KW-0170">Cobalt</keyword>
<evidence type="ECO:0000256" key="12">
    <source>
        <dbReference type="ARBA" id="ARBA00024056"/>
    </source>
</evidence>
<name>A0AAW0DAL2_9AGAR</name>
<dbReference type="GO" id="GO:0005886">
    <property type="term" value="C:plasma membrane"/>
    <property type="evidence" value="ECO:0007669"/>
    <property type="project" value="UniProtKB-SubCell"/>
</dbReference>
<dbReference type="SUPFAM" id="SSF88713">
    <property type="entry name" value="Glycoside hydrolase/deacetylase"/>
    <property type="match status" value="1"/>
</dbReference>
<evidence type="ECO:0000313" key="17">
    <source>
        <dbReference type="Proteomes" id="UP001383192"/>
    </source>
</evidence>
<dbReference type="GO" id="GO:0004099">
    <property type="term" value="F:chitin deacetylase activity"/>
    <property type="evidence" value="ECO:0007669"/>
    <property type="project" value="UniProtKB-EC"/>
</dbReference>
<feature type="compositionally biased region" description="Polar residues" evidence="14">
    <location>
        <begin position="76"/>
        <end position="86"/>
    </location>
</feature>
<keyword evidence="17" id="KW-1185">Reference proteome</keyword>
<evidence type="ECO:0000256" key="7">
    <source>
        <dbReference type="ARBA" id="ARBA00023277"/>
    </source>
</evidence>
<dbReference type="PANTHER" id="PTHR10587">
    <property type="entry name" value="GLYCOSYL TRANSFERASE-RELATED"/>
    <property type="match status" value="1"/>
</dbReference>
<keyword evidence="10" id="KW-0961">Cell wall biogenesis/degradation</keyword>
<accession>A0AAW0DAL2</accession>
<evidence type="ECO:0000256" key="14">
    <source>
        <dbReference type="SAM" id="MobiDB-lite"/>
    </source>
</evidence>